<proteinExistence type="predicted"/>
<protein>
    <submittedName>
        <fullName evidence="1">Uncharacterized protein</fullName>
    </submittedName>
</protein>
<sequence>MSKKFQFNSGPLFDGGEPRDFALSTHEFGPNTAGETTQRYVYGTRYITWDGRVFKYMGLTTGGCVSYHGVQSTLAAVTSFTTSVAAELGATDMLITDTGITEDQLAGAFIELYKATIDNSTQRQIIGNDATVGSTTRIYLEFPLSAAMTTSDSVEVFENPYRLVSEASATANAWMGAATRTASSGENIWAQTWGPCIISPGNTSLDDPAANERSVYWWNNGTIAEAASSQATSESQHAGYILNQGSSGIAGPQIFLMCST</sequence>
<accession>A0A0F9FDJ7</accession>
<dbReference type="EMBL" id="LAZR01021739">
    <property type="protein sequence ID" value="KKL84303.1"/>
    <property type="molecule type" value="Genomic_DNA"/>
</dbReference>
<name>A0A0F9FDJ7_9ZZZZ</name>
<gene>
    <name evidence="1" type="ORF">LCGC14_1966100</name>
</gene>
<comment type="caution">
    <text evidence="1">The sequence shown here is derived from an EMBL/GenBank/DDBJ whole genome shotgun (WGS) entry which is preliminary data.</text>
</comment>
<dbReference type="AlphaFoldDB" id="A0A0F9FDJ7"/>
<organism evidence="1">
    <name type="scientific">marine sediment metagenome</name>
    <dbReference type="NCBI Taxonomy" id="412755"/>
    <lineage>
        <taxon>unclassified sequences</taxon>
        <taxon>metagenomes</taxon>
        <taxon>ecological metagenomes</taxon>
    </lineage>
</organism>
<evidence type="ECO:0000313" key="1">
    <source>
        <dbReference type="EMBL" id="KKL84303.1"/>
    </source>
</evidence>
<reference evidence="1" key="1">
    <citation type="journal article" date="2015" name="Nature">
        <title>Complex archaea that bridge the gap between prokaryotes and eukaryotes.</title>
        <authorList>
            <person name="Spang A."/>
            <person name="Saw J.H."/>
            <person name="Jorgensen S.L."/>
            <person name="Zaremba-Niedzwiedzka K."/>
            <person name="Martijn J."/>
            <person name="Lind A.E."/>
            <person name="van Eijk R."/>
            <person name="Schleper C."/>
            <person name="Guy L."/>
            <person name="Ettema T.J."/>
        </authorList>
    </citation>
    <scope>NUCLEOTIDE SEQUENCE</scope>
</reference>